<dbReference type="Pfam" id="PF01943">
    <property type="entry name" value="Polysacc_synt"/>
    <property type="match status" value="1"/>
</dbReference>
<feature type="transmembrane region" description="Helical" evidence="6">
    <location>
        <begin position="119"/>
        <end position="139"/>
    </location>
</feature>
<protein>
    <submittedName>
        <fullName evidence="7">Oligosaccharide flippase family protein</fullName>
    </submittedName>
</protein>
<feature type="transmembrane region" description="Helical" evidence="6">
    <location>
        <begin position="40"/>
        <end position="66"/>
    </location>
</feature>
<feature type="transmembrane region" description="Helical" evidence="6">
    <location>
        <begin position="160"/>
        <end position="179"/>
    </location>
</feature>
<reference evidence="8" key="1">
    <citation type="journal article" date="2019" name="Int. J. Syst. Evol. Microbiol.">
        <title>The Global Catalogue of Microorganisms (GCM) 10K type strain sequencing project: providing services to taxonomists for standard genome sequencing and annotation.</title>
        <authorList>
            <consortium name="The Broad Institute Genomics Platform"/>
            <consortium name="The Broad Institute Genome Sequencing Center for Infectious Disease"/>
            <person name="Wu L."/>
            <person name="Ma J."/>
        </authorList>
    </citation>
    <scope>NUCLEOTIDE SEQUENCE [LARGE SCALE GENOMIC DNA]</scope>
    <source>
        <strain evidence="8">CGMCC 4.1621</strain>
    </source>
</reference>
<dbReference type="InterPro" id="IPR024923">
    <property type="entry name" value="PG_synth_SpoVB"/>
</dbReference>
<keyword evidence="2" id="KW-1003">Cell membrane</keyword>
<feature type="transmembrane region" description="Helical" evidence="6">
    <location>
        <begin position="415"/>
        <end position="434"/>
    </location>
</feature>
<evidence type="ECO:0000256" key="2">
    <source>
        <dbReference type="ARBA" id="ARBA00022475"/>
    </source>
</evidence>
<accession>A0ABW2EQ20</accession>
<evidence type="ECO:0000256" key="3">
    <source>
        <dbReference type="ARBA" id="ARBA00022692"/>
    </source>
</evidence>
<dbReference type="InterPro" id="IPR002797">
    <property type="entry name" value="Polysacc_synth"/>
</dbReference>
<dbReference type="CDD" id="cd13124">
    <property type="entry name" value="MATE_SpoVB_like"/>
    <property type="match status" value="1"/>
</dbReference>
<sequence>MKRSTFVKSTLILSFATLLSKVLGSIFRIPLQNIAGDEVLGIFTLVYPIYMVALILSVAGIPIAISKLIAEARTQKDDVAIFQIKRTASILALLFGVISFTLLYAFSESISTVLGDPSTRPALIVVSTTLLVAPFMAVYRGYFQGFEDMRPTAISQVLEQLIRVGLILISAIYFVSRGYSNEVVAAGVMLGSIVGVLVSLVYLLLLYKNKVGSEASLKHFSYKTFLSWSKTILKVSIPIAIGTITMALLNAIDSLTIPYALHSQSDGTNNVTYLYGIYGRGLALVQIATVFATSVVLPLIPLMTKKLTEKKYDQTRQLIEKTNHLSHLISWPAAFGLLALTLPLNITLFTNLEGSTMLGIIGFSSVFTSLAIVGTGILQGMNLTKTAALIVIGSVILKAFINIIMIHYYGITGAALSTLFVYIMIVVINTIFIYKKFNYNLFPRELPKIVLSALNMGIVIAIPALWFTFENWSRVENMLYLLIVITLGGLFYFCQLFLMKVVNKQSLSNLPVIGDWLKR</sequence>
<feature type="transmembrane region" description="Helical" evidence="6">
    <location>
        <begin position="478"/>
        <end position="498"/>
    </location>
</feature>
<evidence type="ECO:0000256" key="6">
    <source>
        <dbReference type="SAM" id="Phobius"/>
    </source>
</evidence>
<dbReference type="InterPro" id="IPR050833">
    <property type="entry name" value="Poly_Biosynth_Transport"/>
</dbReference>
<feature type="transmembrane region" description="Helical" evidence="6">
    <location>
        <begin position="387"/>
        <end position="409"/>
    </location>
</feature>
<feature type="transmembrane region" description="Helical" evidence="6">
    <location>
        <begin position="358"/>
        <end position="378"/>
    </location>
</feature>
<gene>
    <name evidence="7" type="ORF">ACFQIC_14200</name>
</gene>
<keyword evidence="3 6" id="KW-0812">Transmembrane</keyword>
<feature type="transmembrane region" description="Helical" evidence="6">
    <location>
        <begin position="185"/>
        <end position="207"/>
    </location>
</feature>
<dbReference type="PANTHER" id="PTHR30250:SF29">
    <property type="entry name" value="POLYSACCHARIDE BIOSYNTHESIS PROTEIN C-TERMINAL DOMAIN-CONTAINING PROTEIN"/>
    <property type="match status" value="1"/>
</dbReference>
<evidence type="ECO:0000256" key="5">
    <source>
        <dbReference type="ARBA" id="ARBA00023136"/>
    </source>
</evidence>
<feature type="transmembrane region" description="Helical" evidence="6">
    <location>
        <begin position="281"/>
        <end position="304"/>
    </location>
</feature>
<dbReference type="PIRSF" id="PIRSF038958">
    <property type="entry name" value="PG_synth_SpoVB"/>
    <property type="match status" value="1"/>
</dbReference>
<organism evidence="7 8">
    <name type="scientific">Halobacillus seohaensis</name>
    <dbReference type="NCBI Taxonomy" id="447421"/>
    <lineage>
        <taxon>Bacteria</taxon>
        <taxon>Bacillati</taxon>
        <taxon>Bacillota</taxon>
        <taxon>Bacilli</taxon>
        <taxon>Bacillales</taxon>
        <taxon>Bacillaceae</taxon>
        <taxon>Halobacillus</taxon>
    </lineage>
</organism>
<dbReference type="EMBL" id="JBHSZV010000035">
    <property type="protein sequence ID" value="MFC7062981.1"/>
    <property type="molecule type" value="Genomic_DNA"/>
</dbReference>
<comment type="subcellular location">
    <subcellularLocation>
        <location evidence="1">Cell membrane</location>
        <topology evidence="1">Multi-pass membrane protein</topology>
    </subcellularLocation>
</comment>
<keyword evidence="5 6" id="KW-0472">Membrane</keyword>
<evidence type="ECO:0000313" key="7">
    <source>
        <dbReference type="EMBL" id="MFC7062981.1"/>
    </source>
</evidence>
<feature type="transmembrane region" description="Helical" evidence="6">
    <location>
        <begin position="446"/>
        <end position="466"/>
    </location>
</feature>
<proteinExistence type="predicted"/>
<feature type="transmembrane region" description="Helical" evidence="6">
    <location>
        <begin position="237"/>
        <end position="261"/>
    </location>
</feature>
<name>A0ABW2EQ20_9BACI</name>
<feature type="transmembrane region" description="Helical" evidence="6">
    <location>
        <begin position="87"/>
        <end position="107"/>
    </location>
</feature>
<dbReference type="PANTHER" id="PTHR30250">
    <property type="entry name" value="PST FAMILY PREDICTED COLANIC ACID TRANSPORTER"/>
    <property type="match status" value="1"/>
</dbReference>
<keyword evidence="8" id="KW-1185">Reference proteome</keyword>
<evidence type="ECO:0000256" key="1">
    <source>
        <dbReference type="ARBA" id="ARBA00004651"/>
    </source>
</evidence>
<evidence type="ECO:0000256" key="4">
    <source>
        <dbReference type="ARBA" id="ARBA00022989"/>
    </source>
</evidence>
<dbReference type="RefSeq" id="WP_204708910.1">
    <property type="nucleotide sequence ID" value="NZ_JBHSZV010000035.1"/>
</dbReference>
<comment type="caution">
    <text evidence="7">The sequence shown here is derived from an EMBL/GenBank/DDBJ whole genome shotgun (WGS) entry which is preliminary data.</text>
</comment>
<evidence type="ECO:0000313" key="8">
    <source>
        <dbReference type="Proteomes" id="UP001596410"/>
    </source>
</evidence>
<feature type="transmembrane region" description="Helical" evidence="6">
    <location>
        <begin position="325"/>
        <end position="346"/>
    </location>
</feature>
<keyword evidence="4 6" id="KW-1133">Transmembrane helix</keyword>
<dbReference type="Proteomes" id="UP001596410">
    <property type="component" value="Unassembled WGS sequence"/>
</dbReference>